<feature type="transmembrane region" description="Helical" evidence="7">
    <location>
        <begin position="279"/>
        <end position="299"/>
    </location>
</feature>
<keyword evidence="3" id="KW-1003">Cell membrane</keyword>
<dbReference type="GO" id="GO:0042910">
    <property type="term" value="F:xenobiotic transmembrane transporter activity"/>
    <property type="evidence" value="ECO:0007669"/>
    <property type="project" value="InterPro"/>
</dbReference>
<feature type="transmembrane region" description="Helical" evidence="7">
    <location>
        <begin position="320"/>
        <end position="339"/>
    </location>
</feature>
<dbReference type="InterPro" id="IPR052031">
    <property type="entry name" value="Membrane_Transporter-Flippase"/>
</dbReference>
<evidence type="ECO:0000313" key="8">
    <source>
        <dbReference type="EMBL" id="AJQ47507.1"/>
    </source>
</evidence>
<dbReference type="RefSeq" id="WP_019471139.1">
    <property type="nucleotide sequence ID" value="NZ_CP010979.1"/>
</dbReference>
<dbReference type="GO" id="GO:0005886">
    <property type="term" value="C:plasma membrane"/>
    <property type="evidence" value="ECO:0007669"/>
    <property type="project" value="UniProtKB-SubCell"/>
</dbReference>
<feature type="transmembrane region" description="Helical" evidence="7">
    <location>
        <begin position="416"/>
        <end position="436"/>
    </location>
</feature>
<dbReference type="EMBL" id="CP010979">
    <property type="protein sequence ID" value="AJQ47507.1"/>
    <property type="molecule type" value="Genomic_DNA"/>
</dbReference>
<feature type="transmembrane region" description="Helical" evidence="7">
    <location>
        <begin position="50"/>
        <end position="73"/>
    </location>
</feature>
<proteinExistence type="predicted"/>
<comment type="subcellular location">
    <subcellularLocation>
        <location evidence="1">Cell membrane</location>
        <topology evidence="1">Multi-pass membrane protein</topology>
    </subcellularLocation>
</comment>
<feature type="transmembrane region" description="Helical" evidence="7">
    <location>
        <begin position="359"/>
        <end position="378"/>
    </location>
</feature>
<keyword evidence="5 7" id="KW-1133">Transmembrane helix</keyword>
<dbReference type="AlphaFoldDB" id="A0AAU8S356"/>
<accession>A0AAU8S356</accession>
<feature type="transmembrane region" description="Helical" evidence="7">
    <location>
        <begin position="25"/>
        <end position="44"/>
    </location>
</feature>
<dbReference type="Pfam" id="PF01554">
    <property type="entry name" value="MatE"/>
    <property type="match status" value="2"/>
</dbReference>
<feature type="transmembrane region" description="Helical" evidence="7">
    <location>
        <begin position="194"/>
        <end position="216"/>
    </location>
</feature>
<evidence type="ECO:0000313" key="9">
    <source>
        <dbReference type="Proteomes" id="UP000033260"/>
    </source>
</evidence>
<evidence type="ECO:0000256" key="1">
    <source>
        <dbReference type="ARBA" id="ARBA00004651"/>
    </source>
</evidence>
<gene>
    <name evidence="8" type="ORF">N805_09860</name>
</gene>
<evidence type="ECO:0000256" key="7">
    <source>
        <dbReference type="SAM" id="Phobius"/>
    </source>
</evidence>
<feature type="transmembrane region" description="Helical" evidence="7">
    <location>
        <begin position="390"/>
        <end position="410"/>
    </location>
</feature>
<evidence type="ECO:0000256" key="5">
    <source>
        <dbReference type="ARBA" id="ARBA00022989"/>
    </source>
</evidence>
<feature type="transmembrane region" description="Helical" evidence="7">
    <location>
        <begin position="167"/>
        <end position="188"/>
    </location>
</feature>
<dbReference type="PANTHER" id="PTHR43549:SF2">
    <property type="entry name" value="MULTIDRUG RESISTANCE PROTEIN NORM-RELATED"/>
    <property type="match status" value="1"/>
</dbReference>
<sequence length="447" mass="47262">MKIPTTTFTHGAIGHHVLVMSSTSALALLAIFLTDILTLTYIAMLRDEALVAAVGIAKTLAFFNSSLVAGIIVAAGTMMSRRVGQGACASLPALVTHMLILATLASALVAFIQWLFLGFFAGLLGANAPTSAVARQFIAMTLLASPLMTITQAAAQGLRACGHSVRALAVVLAAAMCLAVVDPLLIFVLDFKLWGAGLSCLIAAATGALLGLQQLHRHVGLTARTRWRLLRLYGGRINRVALPFTLGSLAMPLALTYTMAQLATYGVSVMAGMALMDRVLQIAYCLYFALPGALVPILAQNLGAGDGLRVQATLRSACKLVLGHGLAVWAVLLLVSGWLGPQFGLSGPGQHLVEQLCRFGPGPWLLIGLDFIAISLFISRGRVWWVPAYAWLRATLGTVPFIWVGAQAYGASGVMLGLWCGNALVALISIATAVTINRRGRYWAHEH</sequence>
<feature type="transmembrane region" description="Helical" evidence="7">
    <location>
        <begin position="137"/>
        <end position="155"/>
    </location>
</feature>
<protein>
    <submittedName>
        <fullName evidence="8">Multidrug transporter MatE</fullName>
    </submittedName>
</protein>
<organism evidence="8 9">
    <name type="scientific">Pseudomonas putida S13.1.2</name>
    <dbReference type="NCBI Taxonomy" id="1384061"/>
    <lineage>
        <taxon>Bacteria</taxon>
        <taxon>Pseudomonadati</taxon>
        <taxon>Pseudomonadota</taxon>
        <taxon>Gammaproteobacteria</taxon>
        <taxon>Pseudomonadales</taxon>
        <taxon>Pseudomonadaceae</taxon>
        <taxon>Pseudomonas</taxon>
    </lineage>
</organism>
<dbReference type="PANTHER" id="PTHR43549">
    <property type="entry name" value="MULTIDRUG RESISTANCE PROTEIN YPNP-RELATED"/>
    <property type="match status" value="1"/>
</dbReference>
<evidence type="ECO:0000256" key="2">
    <source>
        <dbReference type="ARBA" id="ARBA00022448"/>
    </source>
</evidence>
<dbReference type="GO" id="GO:0015297">
    <property type="term" value="F:antiporter activity"/>
    <property type="evidence" value="ECO:0007669"/>
    <property type="project" value="InterPro"/>
</dbReference>
<feature type="transmembrane region" description="Helical" evidence="7">
    <location>
        <begin position="94"/>
        <end position="117"/>
    </location>
</feature>
<dbReference type="InterPro" id="IPR002528">
    <property type="entry name" value="MATE_fam"/>
</dbReference>
<keyword evidence="6 7" id="KW-0472">Membrane</keyword>
<keyword evidence="2" id="KW-0813">Transport</keyword>
<dbReference type="Proteomes" id="UP000033260">
    <property type="component" value="Chromosome"/>
</dbReference>
<evidence type="ECO:0000256" key="3">
    <source>
        <dbReference type="ARBA" id="ARBA00022475"/>
    </source>
</evidence>
<feature type="transmembrane region" description="Helical" evidence="7">
    <location>
        <begin position="237"/>
        <end position="259"/>
    </location>
</feature>
<reference evidence="8 9" key="1">
    <citation type="submission" date="2015-02" db="EMBL/GenBank/DDBJ databases">
        <title>Complete Genome Sequencing of Pseudomonas putida S13.1.2.</title>
        <authorList>
            <person name="Chong T.M."/>
            <person name="Chan K.G."/>
            <person name="Dessaux Y."/>
        </authorList>
    </citation>
    <scope>NUCLEOTIDE SEQUENCE [LARGE SCALE GENOMIC DNA]</scope>
    <source>
        <strain evidence="8 9">S13.1.2</strain>
    </source>
</reference>
<evidence type="ECO:0000256" key="6">
    <source>
        <dbReference type="ARBA" id="ARBA00023136"/>
    </source>
</evidence>
<evidence type="ECO:0000256" key="4">
    <source>
        <dbReference type="ARBA" id="ARBA00022692"/>
    </source>
</evidence>
<name>A0AAU8S356_PSEPU</name>
<keyword evidence="4 7" id="KW-0812">Transmembrane</keyword>